<sequence length="862" mass="96652">MDDEDEFDYISYGTPLPDLEDEVVLRKKAAKELEVRDEKGRQRFHGAFTGGFSAGYFNTVGTKEGWAPSTFVSSRKKAADRMQQNPEDFMDEEDLGEFGIATRKIHTTSKFNDSSHLKDNKRKFSEVDSIIPGEAPLKDIVQPVRESIGIEILKKLGWKVGQGIGPRVKKDGTKIYGCSPFPPSSAPEEADPYSLAFTFAPKDAESQTYEPKDDVFGLGYTGLSKESILGSHIDVSNPTFTKSFLKKDKKKLTISGQAFGVGAFEDDDEDIYSKDDMSQYDFSDLGMHNKQKASHQESQRLVGADAVLVGFCLASKPPPTKKYYPPPNLPRDFKTIRSSMPKLPVLAEPKSQFASRHSMSAEGRSLLLGEKKFETFKIASDKKMPEKRWDTPDKLKTTSLPSSSKHSFRPFPNDPQKQQRYEEYLKLKEMQEVDKLIQPPSMTEWEKQQEIEEFARAAVLFKPLSAALSSKFESKSHLSVEHEVMDAIAKSRKENEVSKTPVDTRKLVGLSKRTTLEWHPASLLCKRFNVPNPFPNSTEVSGSQKSKSLFDHISFENIESSPSVTSYSNSEAKSSVVSDEESSKPKEITTAHNEAEVNIEIISVSQNVLDPTLNTKKPPIDFFKDIFENSSSDEEESLKAEPTDQSPIQALPQTDRTVVNPRPTKDTDDFKIVKENKRIGFGVFANLDLDALNQRTPLKKKEALNQRASVTQNDALNQKPLETQNSDCKVEKDERNNSDNVSVPIDDSPMHDKTLDSSICEMEVDVSSANTSAIPDLYGPELPPNFSVPSNTNPTKSEVKKHVKHKSKHKHKHHKHKSKKKKKKHSSDKSLDDSSFGSDEDIPPTVIIEKLKKLQKVMKSGH</sequence>
<feature type="domain" description="G-patch" evidence="3">
    <location>
        <begin position="145"/>
        <end position="172"/>
    </location>
</feature>
<feature type="compositionally biased region" description="Basic and acidic residues" evidence="2">
    <location>
        <begin position="581"/>
        <end position="591"/>
    </location>
</feature>
<gene>
    <name evidence="4" type="ORF">JTE90_028187</name>
</gene>
<dbReference type="PROSITE" id="PS50174">
    <property type="entry name" value="G_PATCH"/>
    <property type="match status" value="1"/>
</dbReference>
<comment type="caution">
    <text evidence="4">The sequence shown here is derived from an EMBL/GenBank/DDBJ whole genome shotgun (WGS) entry which is preliminary data.</text>
</comment>
<dbReference type="GO" id="GO:0005634">
    <property type="term" value="C:nucleus"/>
    <property type="evidence" value="ECO:0007669"/>
    <property type="project" value="TreeGrafter"/>
</dbReference>
<dbReference type="PANTHER" id="PTHR13384:SF19">
    <property type="entry name" value="G PATCH DOMAIN-CONTAINING PROTEIN 1"/>
    <property type="match status" value="1"/>
</dbReference>
<protein>
    <recommendedName>
        <fullName evidence="3">G-patch domain-containing protein</fullName>
    </recommendedName>
</protein>
<evidence type="ECO:0000313" key="4">
    <source>
        <dbReference type="EMBL" id="KAG8182343.1"/>
    </source>
</evidence>
<dbReference type="Proteomes" id="UP000827092">
    <property type="component" value="Unassembled WGS sequence"/>
</dbReference>
<feature type="compositionally biased region" description="Basic and acidic residues" evidence="2">
    <location>
        <begin position="728"/>
        <end position="737"/>
    </location>
</feature>
<dbReference type="InterPro" id="IPR011666">
    <property type="entry name" value="DUF1604"/>
</dbReference>
<name>A0AAV6UF10_9ARAC</name>
<feature type="region of interest" description="Disordered" evidence="2">
    <location>
        <begin position="383"/>
        <end position="415"/>
    </location>
</feature>
<dbReference type="GO" id="GO:0006397">
    <property type="term" value="P:mRNA processing"/>
    <property type="evidence" value="ECO:0007669"/>
    <property type="project" value="InterPro"/>
</dbReference>
<dbReference type="InterPro" id="IPR000467">
    <property type="entry name" value="G_patch_dom"/>
</dbReference>
<comment type="similarity">
    <text evidence="1">Belongs to the GPATCH1 family.</text>
</comment>
<accession>A0AAV6UF10</accession>
<dbReference type="Pfam" id="PF07713">
    <property type="entry name" value="DUF1604"/>
    <property type="match status" value="1"/>
</dbReference>
<organism evidence="4 5">
    <name type="scientific">Oedothorax gibbosus</name>
    <dbReference type="NCBI Taxonomy" id="931172"/>
    <lineage>
        <taxon>Eukaryota</taxon>
        <taxon>Metazoa</taxon>
        <taxon>Ecdysozoa</taxon>
        <taxon>Arthropoda</taxon>
        <taxon>Chelicerata</taxon>
        <taxon>Arachnida</taxon>
        <taxon>Araneae</taxon>
        <taxon>Araneomorphae</taxon>
        <taxon>Entelegynae</taxon>
        <taxon>Araneoidea</taxon>
        <taxon>Linyphiidae</taxon>
        <taxon>Erigoninae</taxon>
        <taxon>Oedothorax</taxon>
    </lineage>
</organism>
<proteinExistence type="inferred from homology"/>
<feature type="region of interest" description="Disordered" evidence="2">
    <location>
        <begin position="631"/>
        <end position="663"/>
    </location>
</feature>
<feature type="compositionally biased region" description="Polar residues" evidence="2">
    <location>
        <begin position="643"/>
        <end position="657"/>
    </location>
</feature>
<reference evidence="4 5" key="1">
    <citation type="journal article" date="2022" name="Nat. Ecol. Evol.">
        <title>A masculinizing supergene underlies an exaggerated male reproductive morph in a spider.</title>
        <authorList>
            <person name="Hendrickx F."/>
            <person name="De Corte Z."/>
            <person name="Sonet G."/>
            <person name="Van Belleghem S.M."/>
            <person name="Kostlbacher S."/>
            <person name="Vangestel C."/>
        </authorList>
    </citation>
    <scope>NUCLEOTIDE SEQUENCE [LARGE SCALE GENOMIC DNA]</scope>
    <source>
        <strain evidence="4">W744_W776</strain>
    </source>
</reference>
<dbReference type="AlphaFoldDB" id="A0AAV6UF10"/>
<dbReference type="EMBL" id="JAFNEN010000467">
    <property type="protein sequence ID" value="KAG8182343.1"/>
    <property type="molecule type" value="Genomic_DNA"/>
</dbReference>
<evidence type="ECO:0000256" key="2">
    <source>
        <dbReference type="SAM" id="MobiDB-lite"/>
    </source>
</evidence>
<evidence type="ECO:0000259" key="3">
    <source>
        <dbReference type="PROSITE" id="PS50174"/>
    </source>
</evidence>
<evidence type="ECO:0000256" key="1">
    <source>
        <dbReference type="ARBA" id="ARBA00008600"/>
    </source>
</evidence>
<dbReference type="GO" id="GO:0003723">
    <property type="term" value="F:RNA binding"/>
    <property type="evidence" value="ECO:0007669"/>
    <property type="project" value="TreeGrafter"/>
</dbReference>
<evidence type="ECO:0000313" key="5">
    <source>
        <dbReference type="Proteomes" id="UP000827092"/>
    </source>
</evidence>
<dbReference type="Pfam" id="PF26093">
    <property type="entry name" value="HTH_TGH"/>
    <property type="match status" value="1"/>
</dbReference>
<feature type="compositionally biased region" description="Basic and acidic residues" evidence="2">
    <location>
        <begin position="383"/>
        <end position="396"/>
    </location>
</feature>
<feature type="region of interest" description="Disordered" evidence="2">
    <location>
        <begin position="561"/>
        <end position="591"/>
    </location>
</feature>
<keyword evidence="5" id="KW-1185">Reference proteome</keyword>
<feature type="compositionally biased region" description="Basic residues" evidence="2">
    <location>
        <begin position="799"/>
        <end position="826"/>
    </location>
</feature>
<feature type="region of interest" description="Disordered" evidence="2">
    <location>
        <begin position="709"/>
        <end position="753"/>
    </location>
</feature>
<dbReference type="PANTHER" id="PTHR13384">
    <property type="entry name" value="G PATCH DOMAIN-CONTAINING PROTEIN 1"/>
    <property type="match status" value="1"/>
</dbReference>
<feature type="region of interest" description="Disordered" evidence="2">
    <location>
        <begin position="775"/>
        <end position="845"/>
    </location>
</feature>
<feature type="compositionally biased region" description="Polar residues" evidence="2">
    <location>
        <begin position="709"/>
        <end position="727"/>
    </location>
</feature>